<evidence type="ECO:0000256" key="2">
    <source>
        <dbReference type="SAM" id="SignalP"/>
    </source>
</evidence>
<dbReference type="InterPro" id="IPR013517">
    <property type="entry name" value="FG-GAP"/>
</dbReference>
<evidence type="ECO:0000313" key="3">
    <source>
        <dbReference type="EMBL" id="MBI5169272.1"/>
    </source>
</evidence>
<feature type="chain" id="PRO_5038040273" evidence="2">
    <location>
        <begin position="30"/>
        <end position="839"/>
    </location>
</feature>
<keyword evidence="1 2" id="KW-0732">Signal</keyword>
<dbReference type="InterPro" id="IPR028994">
    <property type="entry name" value="Integrin_alpha_N"/>
</dbReference>
<dbReference type="SUPFAM" id="SSF69318">
    <property type="entry name" value="Integrin alpha N-terminal domain"/>
    <property type="match status" value="2"/>
</dbReference>
<dbReference type="Gene3D" id="2.130.10.130">
    <property type="entry name" value="Integrin alpha, N-terminal"/>
    <property type="match status" value="2"/>
</dbReference>
<gene>
    <name evidence="3" type="ORF">HZA61_07270</name>
</gene>
<dbReference type="PANTHER" id="PTHR46580">
    <property type="entry name" value="SENSOR KINASE-RELATED"/>
    <property type="match status" value="1"/>
</dbReference>
<reference evidence="3" key="1">
    <citation type="submission" date="2020-07" db="EMBL/GenBank/DDBJ databases">
        <title>Huge and variable diversity of episymbiotic CPR bacteria and DPANN archaea in groundwater ecosystems.</title>
        <authorList>
            <person name="He C.Y."/>
            <person name="Keren R."/>
            <person name="Whittaker M."/>
            <person name="Farag I.F."/>
            <person name="Doudna J."/>
            <person name="Cate J.H.D."/>
            <person name="Banfield J.F."/>
        </authorList>
    </citation>
    <scope>NUCLEOTIDE SEQUENCE</scope>
    <source>
        <strain evidence="3">NC_groundwater_1813_Pr3_B-0.1um_71_17</strain>
    </source>
</reference>
<dbReference type="Gene3D" id="2.60.40.4070">
    <property type="match status" value="1"/>
</dbReference>
<dbReference type="NCBIfam" id="TIGR04183">
    <property type="entry name" value="Por_Secre_tail"/>
    <property type="match status" value="1"/>
</dbReference>
<dbReference type="InterPro" id="IPR026444">
    <property type="entry name" value="Secre_tail"/>
</dbReference>
<dbReference type="EMBL" id="JACRIW010000048">
    <property type="protein sequence ID" value="MBI5169272.1"/>
    <property type="molecule type" value="Genomic_DNA"/>
</dbReference>
<dbReference type="Proteomes" id="UP000696931">
    <property type="component" value="Unassembled WGS sequence"/>
</dbReference>
<evidence type="ECO:0000256" key="1">
    <source>
        <dbReference type="ARBA" id="ARBA00022729"/>
    </source>
</evidence>
<sequence length="839" mass="86326">MAVRAVRSGFVVRLRAAVALTGFACAVLAAPALALAPFNAPFREFPASLQNSAFATGDFDEDGRIDAVVASTGMELVFLRQAPSHEFEENARLPLTTLVHEMLSADLDGDGHLDLACLTSADELLVLSGDGTGAFPSSYTRPAPFGALWLVTADLDGAAPIDLVSLSYYSASLQKYFATPGGALVAPLSEATLSGPAAIAAGDLNGDGLDDLVLSHDFIHVLSILYTDPGGGTTSTWTLPNPSLYGTSLACADVDHDGRRDLLMSSGDGYGVGVYLADGAGGFSYPSFHGADPARVAFVLRVADVNGDTHPDLVLGGNQSRVLLGDGTGAFTPDFGLLPDVHANDALVLADWDGGPLDLLTYSSDGAGLLAFHGNGAGTFGQDERITAGFGAEVLAADLDLDGRTDLVQGGDGDPAVSVLWQTPFHTLGFPVSYPLPQAPSGLAVGKFDSDDYPDVAMCFTSGGLLIMPNGHNRDFGPDVSSSITGYPISIAVGNLDGDGQDDIVLVCSGGIETAPGLGAPSRPQFTPGISVHLSSSGYSNPTFIPATGSCPSRAAIGDVTMDGIPDIVVTMLCSSTFEVFPGDGAYGFDPSLLLLTSVGPPQDVALTDITGDGELDIVSAGQNGVLSVLPNLGGGSFDAPVDFPSVHTPRRLTVADVDGDGEKDVMALSYSAHLAVHRGLPGSGTLENAGRFGVMAQAGSVAAADVDDDGDLDLVAASHGSSHIQWLRNRTLSPGSVAGPGPQAEGALFLRAPAPNPAHGPVTLEYRLGSGAVASAQLLDVNGRLVRDLLPARMQAAGAHRVQWDLRLPDGRRAPSGVYFARVRAGEVTATRKIFVTR</sequence>
<dbReference type="Pfam" id="PF13517">
    <property type="entry name" value="FG-GAP_3"/>
    <property type="match status" value="3"/>
</dbReference>
<name>A0A933W896_UNCEI</name>
<evidence type="ECO:0000313" key="4">
    <source>
        <dbReference type="Proteomes" id="UP000696931"/>
    </source>
</evidence>
<protein>
    <submittedName>
        <fullName evidence="3">VCBS repeat-containing protein</fullName>
    </submittedName>
</protein>
<dbReference type="PANTHER" id="PTHR46580:SF4">
    <property type="entry name" value="ATP_GTP-BINDING PROTEIN"/>
    <property type="match status" value="1"/>
</dbReference>
<comment type="caution">
    <text evidence="3">The sequence shown here is derived from an EMBL/GenBank/DDBJ whole genome shotgun (WGS) entry which is preliminary data.</text>
</comment>
<accession>A0A933W896</accession>
<dbReference type="AlphaFoldDB" id="A0A933W896"/>
<proteinExistence type="predicted"/>
<organism evidence="3 4">
    <name type="scientific">Eiseniibacteriota bacterium</name>
    <dbReference type="NCBI Taxonomy" id="2212470"/>
    <lineage>
        <taxon>Bacteria</taxon>
        <taxon>Candidatus Eiseniibacteriota</taxon>
    </lineage>
</organism>
<feature type="signal peptide" evidence="2">
    <location>
        <begin position="1"/>
        <end position="29"/>
    </location>
</feature>